<feature type="domain" description="Putative plant transposon protein" evidence="2">
    <location>
        <begin position="206"/>
        <end position="284"/>
    </location>
</feature>
<feature type="compositionally biased region" description="Low complexity" evidence="1">
    <location>
        <begin position="128"/>
        <end position="139"/>
    </location>
</feature>
<dbReference type="HOGENOM" id="CLU_028647_2_1_1"/>
<feature type="compositionally biased region" description="Low complexity" evidence="1">
    <location>
        <begin position="78"/>
        <end position="90"/>
    </location>
</feature>
<dbReference type="InterPro" id="IPR046796">
    <property type="entry name" value="Transposase_32_dom"/>
</dbReference>
<proteinExistence type="predicted"/>
<dbReference type="AlphaFoldDB" id="M1DQK5"/>
<sequence>MAPKKMVTYSKRGKSKSVAPSFRLIDEETDADTDPIYVPLNPRTSRAAPRGTPRKVFPDVVTVSQSDVEHTLIGSPTGAASSSEGSMSGPESDHASGSESAHPSGSEPDHAAGSSAKSATESGENDQAASSDEATSSESIPVSRNDDPTPVAAEPNRWCVEGQWQIYRDAKMINAKQKMARLTTEERRVLTGSLHTVPDIHRLFNFHRCDWMARDPGTYSEEMVREFYASYVATLHGTITKRSKPLAQDPLTSTMVRGCPVDISPATIIRLLYGPTTGHSRSLNTSEFDYRWDIVRSGAFQRNAEQREAIL</sequence>
<dbReference type="InParanoid" id="M1DQK5"/>
<protein>
    <submittedName>
        <fullName evidence="3">Integrase core domain containing protein</fullName>
    </submittedName>
</protein>
<dbReference type="EnsemblPlants" id="PGSC0003DMT400092805">
    <property type="protein sequence ID" value="PGSC0003DMT400092805"/>
    <property type="gene ID" value="PGSC0003DMG400042376"/>
</dbReference>
<dbReference type="PaxDb" id="4113-PGSC0003DMT400092805"/>
<keyword evidence="4" id="KW-1185">Reference proteome</keyword>
<dbReference type="Pfam" id="PF20167">
    <property type="entry name" value="Transposase_32"/>
    <property type="match status" value="1"/>
</dbReference>
<reference evidence="3" key="2">
    <citation type="submission" date="2015-06" db="UniProtKB">
        <authorList>
            <consortium name="EnsemblPlants"/>
        </authorList>
    </citation>
    <scope>IDENTIFICATION</scope>
    <source>
        <strain evidence="3">DM1-3 516 R44</strain>
    </source>
</reference>
<accession>M1DQK5</accession>
<evidence type="ECO:0000313" key="4">
    <source>
        <dbReference type="Proteomes" id="UP000011115"/>
    </source>
</evidence>
<name>M1DQK5_SOLTU</name>
<evidence type="ECO:0000313" key="3">
    <source>
        <dbReference type="EnsemblPlants" id="PGSC0003DMT400092805"/>
    </source>
</evidence>
<dbReference type="Gramene" id="PGSC0003DMT400092805">
    <property type="protein sequence ID" value="PGSC0003DMT400092805"/>
    <property type="gene ID" value="PGSC0003DMG400042376"/>
</dbReference>
<evidence type="ECO:0000259" key="2">
    <source>
        <dbReference type="Pfam" id="PF20167"/>
    </source>
</evidence>
<organism evidence="3 4">
    <name type="scientific">Solanum tuberosum</name>
    <name type="common">Potato</name>
    <dbReference type="NCBI Taxonomy" id="4113"/>
    <lineage>
        <taxon>Eukaryota</taxon>
        <taxon>Viridiplantae</taxon>
        <taxon>Streptophyta</taxon>
        <taxon>Embryophyta</taxon>
        <taxon>Tracheophyta</taxon>
        <taxon>Spermatophyta</taxon>
        <taxon>Magnoliopsida</taxon>
        <taxon>eudicotyledons</taxon>
        <taxon>Gunneridae</taxon>
        <taxon>Pentapetalae</taxon>
        <taxon>asterids</taxon>
        <taxon>lamiids</taxon>
        <taxon>Solanales</taxon>
        <taxon>Solanaceae</taxon>
        <taxon>Solanoideae</taxon>
        <taxon>Solaneae</taxon>
        <taxon>Solanum</taxon>
    </lineage>
</organism>
<dbReference type="Proteomes" id="UP000011115">
    <property type="component" value="Unassembled WGS sequence"/>
</dbReference>
<feature type="compositionally biased region" description="Polar residues" evidence="1">
    <location>
        <begin position="115"/>
        <end position="127"/>
    </location>
</feature>
<reference evidence="4" key="1">
    <citation type="journal article" date="2011" name="Nature">
        <title>Genome sequence and analysis of the tuber crop potato.</title>
        <authorList>
            <consortium name="The Potato Genome Sequencing Consortium"/>
        </authorList>
    </citation>
    <scope>NUCLEOTIDE SEQUENCE [LARGE SCALE GENOMIC DNA]</scope>
    <source>
        <strain evidence="4">cv. DM1-3 516 R44</strain>
    </source>
</reference>
<evidence type="ECO:0000256" key="1">
    <source>
        <dbReference type="SAM" id="MobiDB-lite"/>
    </source>
</evidence>
<feature type="region of interest" description="Disordered" evidence="1">
    <location>
        <begin position="1"/>
        <end position="156"/>
    </location>
</feature>